<evidence type="ECO:0000256" key="1">
    <source>
        <dbReference type="SAM" id="Phobius"/>
    </source>
</evidence>
<accession>A0ABT9EMU3</accession>
<protein>
    <submittedName>
        <fullName evidence="3">Acyltransferase</fullName>
        <ecNumber evidence="3">2.3.-.-</ecNumber>
    </submittedName>
</protein>
<keyword evidence="1" id="KW-1133">Transmembrane helix</keyword>
<sequence length="367" mass="40746">MTGTLTNRDVATYLGSDKATGNPEAAKLDAYPLLDWLRYVLASIVLLDHSGVWMPHPLDAGLAVSVFLALSGWLIGGILLKSDRSDLPRFFFNRSTRIWAPYFTAILLLYGVAAVARGIDGNWFKYLFYDVTFTHYTFTVFPRALQEMPLQGTGNHFWSISVEEQFYLAAPLLMIFTRWGKSIGAWIAVALVLTIMQSMFTPIAFGVAAAVLNRGGALIGSARARWISALAALLFMACSWQWNVQPFRALFSIAAVLTLTTPGRRNRVSIFFGGISYPLYLHQWVGGFAVNAVLKRYLIVPRLGSLLMTYTGSVAVAIVLWWLIDRNVMLHRNSWYTPARGRACTILAYLLVAIGLAGGTILHFLGY</sequence>
<dbReference type="EC" id="2.3.-.-" evidence="3"/>
<comment type="caution">
    <text evidence="3">The sequence shown here is derived from an EMBL/GenBank/DDBJ whole genome shotgun (WGS) entry which is preliminary data.</text>
</comment>
<keyword evidence="1" id="KW-0472">Membrane</keyword>
<evidence type="ECO:0000313" key="3">
    <source>
        <dbReference type="EMBL" id="MDP1028277.1"/>
    </source>
</evidence>
<evidence type="ECO:0000259" key="2">
    <source>
        <dbReference type="Pfam" id="PF01757"/>
    </source>
</evidence>
<evidence type="ECO:0000313" key="4">
    <source>
        <dbReference type="Proteomes" id="UP001230685"/>
    </source>
</evidence>
<feature type="transmembrane region" description="Helical" evidence="1">
    <location>
        <begin position="306"/>
        <end position="324"/>
    </location>
</feature>
<keyword evidence="3" id="KW-0808">Transferase</keyword>
<dbReference type="PANTHER" id="PTHR23028:SF53">
    <property type="entry name" value="ACYL_TRANSF_3 DOMAIN-CONTAINING PROTEIN"/>
    <property type="match status" value="1"/>
</dbReference>
<dbReference type="PANTHER" id="PTHR23028">
    <property type="entry name" value="ACETYLTRANSFERASE"/>
    <property type="match status" value="1"/>
</dbReference>
<feature type="transmembrane region" description="Helical" evidence="1">
    <location>
        <begin position="346"/>
        <end position="365"/>
    </location>
</feature>
<dbReference type="Proteomes" id="UP001230685">
    <property type="component" value="Unassembled WGS sequence"/>
</dbReference>
<gene>
    <name evidence="3" type="ORF">Q5H91_13715</name>
</gene>
<name>A0ABT9EMU3_9SPHN</name>
<keyword evidence="3" id="KW-0012">Acyltransferase</keyword>
<keyword evidence="1" id="KW-0812">Transmembrane</keyword>
<feature type="transmembrane region" description="Helical" evidence="1">
    <location>
        <begin position="183"/>
        <end position="212"/>
    </location>
</feature>
<dbReference type="InterPro" id="IPR050879">
    <property type="entry name" value="Acyltransferase_3"/>
</dbReference>
<feature type="transmembrane region" description="Helical" evidence="1">
    <location>
        <begin position="60"/>
        <end position="80"/>
    </location>
</feature>
<feature type="transmembrane region" description="Helical" evidence="1">
    <location>
        <begin position="100"/>
        <end position="119"/>
    </location>
</feature>
<feature type="transmembrane region" description="Helical" evidence="1">
    <location>
        <begin position="270"/>
        <end position="294"/>
    </location>
</feature>
<organism evidence="3 4">
    <name type="scientific">Sphingomonas aurea</name>
    <dbReference type="NCBI Taxonomy" id="3063994"/>
    <lineage>
        <taxon>Bacteria</taxon>
        <taxon>Pseudomonadati</taxon>
        <taxon>Pseudomonadota</taxon>
        <taxon>Alphaproteobacteria</taxon>
        <taxon>Sphingomonadales</taxon>
        <taxon>Sphingomonadaceae</taxon>
        <taxon>Sphingomonas</taxon>
    </lineage>
</organism>
<dbReference type="EMBL" id="JAUUDS010000008">
    <property type="protein sequence ID" value="MDP1028277.1"/>
    <property type="molecule type" value="Genomic_DNA"/>
</dbReference>
<feature type="domain" description="Acyltransferase 3" evidence="2">
    <location>
        <begin position="34"/>
        <end position="323"/>
    </location>
</feature>
<keyword evidence="4" id="KW-1185">Reference proteome</keyword>
<dbReference type="RefSeq" id="WP_305173994.1">
    <property type="nucleotide sequence ID" value="NZ_JAUUDS010000008.1"/>
</dbReference>
<reference evidence="3 4" key="1">
    <citation type="submission" date="2023-07" db="EMBL/GenBank/DDBJ databases">
        <authorList>
            <person name="Kim M.K."/>
        </authorList>
    </citation>
    <scope>NUCLEOTIDE SEQUENCE [LARGE SCALE GENOMIC DNA]</scope>
    <source>
        <strain evidence="3 4">KR1UV-12</strain>
    </source>
</reference>
<feature type="transmembrane region" description="Helical" evidence="1">
    <location>
        <begin position="224"/>
        <end position="242"/>
    </location>
</feature>
<dbReference type="Pfam" id="PF01757">
    <property type="entry name" value="Acyl_transf_3"/>
    <property type="match status" value="1"/>
</dbReference>
<dbReference type="GO" id="GO:0016746">
    <property type="term" value="F:acyltransferase activity"/>
    <property type="evidence" value="ECO:0007669"/>
    <property type="project" value="UniProtKB-KW"/>
</dbReference>
<proteinExistence type="predicted"/>
<dbReference type="InterPro" id="IPR002656">
    <property type="entry name" value="Acyl_transf_3_dom"/>
</dbReference>